<reference evidence="4" key="1">
    <citation type="submission" date="2019-09" db="EMBL/GenBank/DDBJ databases">
        <authorList>
            <person name="Cremers G."/>
        </authorList>
    </citation>
    <scope>NUCLEOTIDE SEQUENCE [LARGE SCALE GENOMIC DNA]</scope>
    <source>
        <strain evidence="4">3B</strain>
    </source>
</reference>
<dbReference type="CDD" id="cd07989">
    <property type="entry name" value="LPLAT_AGPAT-like"/>
    <property type="match status" value="1"/>
</dbReference>
<dbReference type="EC" id="2.3.1.40" evidence="4"/>
<sequence>MAIEKARNSGLASCVRPIAKILSRLLFRVEIRGSSELPARAIYVANHLSLMDAPILSLFLPIRPVFVVYAGMLRNPFYRWVIGQADRFLVEEDRPFAFKELLAVLRHGRSVLLFPEGRISLTGSLMKIQEGAAFLALHSGAPIISLILRGTDHFFWGSPAPVAKKLAPKVSILVGRPARIEAPAGLERRKARRLAFLRLQEIMELGFFESTELLPLFEGVRRAARLHGFSRPALEDPVVGSFSYGRLLALSALLGRVLGRRSKPGERVGILFPTSVVGVATLLGLCGRGRVATLLNPAAGRTGLRQAAEIASLRTVVTSRRLLAAPGLAGIDESLATIPGLSLFFVEDLPGNTRRTDALMAWIESRFSPPQTSLPLLDDPAVVLFTSGSEGPPKGVLLSHRALAGNAAQALAVVGTGPQDKVFSALPLFHAFGLTTGVLVPLLGGFPSFLYPWALRSHTIPRLCYSSDATILVSTNTLLSYWGRYAVPYDFARIRMVIAGAEPLR</sequence>
<keyword evidence="4" id="KW-0012">Acyltransferase</keyword>
<dbReference type="Pfam" id="PF00501">
    <property type="entry name" value="AMP-binding"/>
    <property type="match status" value="1"/>
</dbReference>
<keyword evidence="2" id="KW-1133">Transmembrane helix</keyword>
<comment type="caution">
    <text evidence="4">The sequence shown here is derived from an EMBL/GenBank/DDBJ whole genome shotgun (WGS) entry which is preliminary data.</text>
</comment>
<keyword evidence="2" id="KW-0472">Membrane</keyword>
<dbReference type="EMBL" id="CABFUZ020000001">
    <property type="protein sequence ID" value="VVM04306.1"/>
    <property type="molecule type" value="Genomic_DNA"/>
</dbReference>
<accession>A0A5E6M3X8</accession>
<dbReference type="InterPro" id="IPR042099">
    <property type="entry name" value="ANL_N_sf"/>
</dbReference>
<dbReference type="PANTHER" id="PTHR43201">
    <property type="entry name" value="ACYL-COA SYNTHETASE"/>
    <property type="match status" value="1"/>
</dbReference>
<dbReference type="GO" id="GO:0006631">
    <property type="term" value="P:fatty acid metabolic process"/>
    <property type="evidence" value="ECO:0007669"/>
    <property type="project" value="TreeGrafter"/>
</dbReference>
<dbReference type="PANTHER" id="PTHR43201:SF8">
    <property type="entry name" value="ACYL-COA SYNTHETASE FAMILY MEMBER 3"/>
    <property type="match status" value="1"/>
</dbReference>
<protein>
    <submittedName>
        <fullName evidence="4">Partial acyl-[acyl-carrier-protein]-phospholipid O-acyltransferase / long-chain-fatty-acid--[acyl-carrier-protein] ligase</fullName>
        <ecNumber evidence="4">2.3.1.40</ecNumber>
        <ecNumber evidence="4">6.2.1.20</ecNumber>
    </submittedName>
</protein>
<name>A0A5E6M3X8_9BACT</name>
<keyword evidence="5" id="KW-1185">Reference proteome</keyword>
<keyword evidence="4" id="KW-0808">Transferase</keyword>
<evidence type="ECO:0000313" key="5">
    <source>
        <dbReference type="Proteomes" id="UP000381693"/>
    </source>
</evidence>
<organism evidence="4 5">
    <name type="scientific">Methylacidimicrobium cyclopophantes</name>
    <dbReference type="NCBI Taxonomy" id="1041766"/>
    <lineage>
        <taxon>Bacteria</taxon>
        <taxon>Pseudomonadati</taxon>
        <taxon>Verrucomicrobiota</taxon>
        <taxon>Methylacidimicrobium</taxon>
    </lineage>
</organism>
<feature type="non-terminal residue" evidence="4">
    <location>
        <position position="505"/>
    </location>
</feature>
<feature type="transmembrane region" description="Helical" evidence="2">
    <location>
        <begin position="428"/>
        <end position="453"/>
    </location>
</feature>
<evidence type="ECO:0000259" key="3">
    <source>
        <dbReference type="SMART" id="SM00563"/>
    </source>
</evidence>
<dbReference type="GO" id="GO:0031956">
    <property type="term" value="F:medium-chain fatty acid-CoA ligase activity"/>
    <property type="evidence" value="ECO:0007669"/>
    <property type="project" value="TreeGrafter"/>
</dbReference>
<dbReference type="AlphaFoldDB" id="A0A5E6M3X8"/>
<dbReference type="SUPFAM" id="SSF69593">
    <property type="entry name" value="Glycerol-3-phosphate (1)-acyltransferase"/>
    <property type="match status" value="1"/>
</dbReference>
<dbReference type="EC" id="6.2.1.20" evidence="4"/>
<dbReference type="InterPro" id="IPR000873">
    <property type="entry name" value="AMP-dep_synth/lig_dom"/>
</dbReference>
<evidence type="ECO:0000256" key="1">
    <source>
        <dbReference type="ARBA" id="ARBA00006432"/>
    </source>
</evidence>
<keyword evidence="4" id="KW-0436">Ligase</keyword>
<dbReference type="GO" id="GO:0008779">
    <property type="term" value="F:acyl-[acyl-carrier-protein]-phospholipid O-acyltransferase activity"/>
    <property type="evidence" value="ECO:0007669"/>
    <property type="project" value="UniProtKB-EC"/>
</dbReference>
<dbReference type="Gene3D" id="3.40.50.12780">
    <property type="entry name" value="N-terminal domain of ligase-like"/>
    <property type="match status" value="1"/>
</dbReference>
<dbReference type="Proteomes" id="UP000381693">
    <property type="component" value="Unassembled WGS sequence"/>
</dbReference>
<proteinExistence type="inferred from homology"/>
<comment type="similarity">
    <text evidence="1">Belongs to the ATP-dependent AMP-binding enzyme family.</text>
</comment>
<evidence type="ECO:0000256" key="2">
    <source>
        <dbReference type="SAM" id="Phobius"/>
    </source>
</evidence>
<dbReference type="PROSITE" id="PS00455">
    <property type="entry name" value="AMP_BINDING"/>
    <property type="match status" value="1"/>
</dbReference>
<keyword evidence="2" id="KW-0812">Transmembrane</keyword>
<dbReference type="SUPFAM" id="SSF56801">
    <property type="entry name" value="Acetyl-CoA synthetase-like"/>
    <property type="match status" value="1"/>
</dbReference>
<dbReference type="SMART" id="SM00563">
    <property type="entry name" value="PlsC"/>
    <property type="match status" value="1"/>
</dbReference>
<dbReference type="InterPro" id="IPR002123">
    <property type="entry name" value="Plipid/glycerol_acylTrfase"/>
</dbReference>
<gene>
    <name evidence="4" type="primary">aas</name>
    <name evidence="4" type="ORF">MAMC_00006</name>
</gene>
<dbReference type="Pfam" id="PF01553">
    <property type="entry name" value="Acyltransferase"/>
    <property type="match status" value="1"/>
</dbReference>
<feature type="domain" description="Phospholipid/glycerol acyltransferase" evidence="3">
    <location>
        <begin position="41"/>
        <end position="151"/>
    </location>
</feature>
<dbReference type="GO" id="GO:0008922">
    <property type="term" value="F:long-chain fatty acid [acyl-carrier-protein] ligase activity"/>
    <property type="evidence" value="ECO:0007669"/>
    <property type="project" value="UniProtKB-EC"/>
</dbReference>
<dbReference type="InterPro" id="IPR020845">
    <property type="entry name" value="AMP-binding_CS"/>
</dbReference>
<evidence type="ECO:0000313" key="4">
    <source>
        <dbReference type="EMBL" id="VVM04306.1"/>
    </source>
</evidence>